<dbReference type="SUPFAM" id="SSF75011">
    <property type="entry name" value="3-carboxy-cis,cis-mucoante lactonizing enzyme"/>
    <property type="match status" value="1"/>
</dbReference>
<name>A0A267E0P9_9PLAT</name>
<keyword evidence="2" id="KW-0711">Selenium</keyword>
<evidence type="ECO:0000256" key="2">
    <source>
        <dbReference type="ARBA" id="ARBA00023266"/>
    </source>
</evidence>
<dbReference type="InterPro" id="IPR008826">
    <property type="entry name" value="Se-bd"/>
</dbReference>
<evidence type="ECO:0000256" key="1">
    <source>
        <dbReference type="ARBA" id="ARBA00005606"/>
    </source>
</evidence>
<gene>
    <name evidence="3" type="ORF">BOX15_Mlig014905g1</name>
</gene>
<evidence type="ECO:0008006" key="5">
    <source>
        <dbReference type="Google" id="ProtNLM"/>
    </source>
</evidence>
<dbReference type="Proteomes" id="UP000215902">
    <property type="component" value="Unassembled WGS sequence"/>
</dbReference>
<dbReference type="PANTHER" id="PTHR23300:SF0">
    <property type="entry name" value="METHANETHIOL OXIDASE"/>
    <property type="match status" value="1"/>
</dbReference>
<comment type="caution">
    <text evidence="3">The sequence shown here is derived from an EMBL/GenBank/DDBJ whole genome shotgun (WGS) entry which is preliminary data.</text>
</comment>
<comment type="similarity">
    <text evidence="1">Belongs to the selenium-binding protein family.</text>
</comment>
<dbReference type="AlphaFoldDB" id="A0A267E0P9"/>
<dbReference type="EMBL" id="NIVC01002806">
    <property type="protein sequence ID" value="PAA55118.1"/>
    <property type="molecule type" value="Genomic_DNA"/>
</dbReference>
<dbReference type="GO" id="GO:0008430">
    <property type="term" value="F:selenium binding"/>
    <property type="evidence" value="ECO:0007669"/>
    <property type="project" value="InterPro"/>
</dbReference>
<protein>
    <recommendedName>
        <fullName evidence="5">Methanethiol oxidase</fullName>
    </recommendedName>
</protein>
<dbReference type="OrthoDB" id="10252446at2759"/>
<reference evidence="3 4" key="1">
    <citation type="submission" date="2017-06" db="EMBL/GenBank/DDBJ databases">
        <title>A platform for efficient transgenesis in Macrostomum lignano, a flatworm model organism for stem cell research.</title>
        <authorList>
            <person name="Berezikov E."/>
        </authorList>
    </citation>
    <scope>NUCLEOTIDE SEQUENCE [LARGE SCALE GENOMIC DNA]</scope>
    <source>
        <strain evidence="3">DV1</strain>
        <tissue evidence="3">Whole organism</tissue>
    </source>
</reference>
<dbReference type="STRING" id="282301.A0A267E0P9"/>
<dbReference type="PANTHER" id="PTHR23300">
    <property type="entry name" value="METHANETHIOL OXIDASE"/>
    <property type="match status" value="1"/>
</dbReference>
<dbReference type="Pfam" id="PF05694">
    <property type="entry name" value="SBP56"/>
    <property type="match status" value="1"/>
</dbReference>
<evidence type="ECO:0000313" key="3">
    <source>
        <dbReference type="EMBL" id="PAA55118.1"/>
    </source>
</evidence>
<sequence length="474" mass="52575">MSCGGSGPGYSSPLEAMRSGPREKLLYVTCIVPDGNRPDYLSVVDVDDASPTFSSVIGRCYMPHNGDELHHSGWNVCSSCHGDCSVVRDKMILPCLKSDRIYVVNVGGDCERAPKVHCAVEPTELHKLGLATPHTTHCLASGEIMISTMGDPKGEGKGAFVLLDGKTFKTKGTWQAESDVTPFGYDYWYQPLHNIMVSSEWGAPRCFKRGFSLDDLNAGGYGSSLHFWDWRNRKRLQTINLADQGGQIPLEVRFLHDPTSVHGFVGCALSGTVHHFYRPEGSDKWVAERVISVPPKKVEGWALPNMPSLITDILISLDDRYLYISNWIHGDLRQYDITDPHKPRLVGQCWFGGSIAAGEGVRVTEDPELTEQPKRLFVKGRRVAGGPQMLQLSLDGRRLYVTTSLFSAWDKQFYPELMKSGTMMVRINVDTEKGGLTIDENFLVDYGAEPEGPVLAHEMRYPGGDCTSDIWLAN</sequence>
<organism evidence="3 4">
    <name type="scientific">Macrostomum lignano</name>
    <dbReference type="NCBI Taxonomy" id="282301"/>
    <lineage>
        <taxon>Eukaryota</taxon>
        <taxon>Metazoa</taxon>
        <taxon>Spiralia</taxon>
        <taxon>Lophotrochozoa</taxon>
        <taxon>Platyhelminthes</taxon>
        <taxon>Rhabditophora</taxon>
        <taxon>Macrostomorpha</taxon>
        <taxon>Macrostomida</taxon>
        <taxon>Macrostomidae</taxon>
        <taxon>Macrostomum</taxon>
    </lineage>
</organism>
<proteinExistence type="inferred from homology"/>
<accession>A0A267E0P9</accession>
<evidence type="ECO:0000313" key="4">
    <source>
        <dbReference type="Proteomes" id="UP000215902"/>
    </source>
</evidence>
<keyword evidence="4" id="KW-1185">Reference proteome</keyword>